<evidence type="ECO:0000256" key="4">
    <source>
        <dbReference type="ARBA" id="ARBA00023235"/>
    </source>
</evidence>
<evidence type="ECO:0000256" key="1">
    <source>
        <dbReference type="ARBA" id="ARBA00000971"/>
    </source>
</evidence>
<dbReference type="Pfam" id="PF00254">
    <property type="entry name" value="FKBP_C"/>
    <property type="match status" value="2"/>
</dbReference>
<dbReference type="PANTHER" id="PTHR43811">
    <property type="entry name" value="FKBP-TYPE PEPTIDYL-PROLYL CIS-TRANS ISOMERASE FKPA"/>
    <property type="match status" value="1"/>
</dbReference>
<dbReference type="SUPFAM" id="SSF54534">
    <property type="entry name" value="FKBP-like"/>
    <property type="match status" value="2"/>
</dbReference>
<comment type="caution">
    <text evidence="9">The sequence shown here is derived from an EMBL/GenBank/DDBJ whole genome shotgun (WGS) entry which is preliminary data.</text>
</comment>
<dbReference type="PANTHER" id="PTHR43811:SF19">
    <property type="entry name" value="39 KDA FK506-BINDING NUCLEAR PROTEIN"/>
    <property type="match status" value="1"/>
</dbReference>
<feature type="domain" description="PPIase FKBP-type" evidence="8">
    <location>
        <begin position="48"/>
        <end position="138"/>
    </location>
</feature>
<keyword evidence="10" id="KW-1185">Reference proteome</keyword>
<organism evidence="9 10">
    <name type="scientific">Fibrivirga algicola</name>
    <dbReference type="NCBI Taxonomy" id="2950420"/>
    <lineage>
        <taxon>Bacteria</taxon>
        <taxon>Pseudomonadati</taxon>
        <taxon>Bacteroidota</taxon>
        <taxon>Cytophagia</taxon>
        <taxon>Cytophagales</taxon>
        <taxon>Spirosomataceae</taxon>
        <taxon>Fibrivirga</taxon>
    </lineage>
</organism>
<comment type="similarity">
    <text evidence="2 6">Belongs to the FKBP-type PPIase family.</text>
</comment>
<dbReference type="Proteomes" id="UP000606008">
    <property type="component" value="Unassembled WGS sequence"/>
</dbReference>
<evidence type="ECO:0000259" key="8">
    <source>
        <dbReference type="PROSITE" id="PS50059"/>
    </source>
</evidence>
<keyword evidence="4 5" id="KW-0413">Isomerase</keyword>
<reference evidence="10" key="1">
    <citation type="submission" date="2019-09" db="EMBL/GenBank/DDBJ databases">
        <authorList>
            <person name="Jung D.-H."/>
        </authorList>
    </citation>
    <scope>NUCLEOTIDE SEQUENCE [LARGE SCALE GENOMIC DNA]</scope>
    <source>
        <strain evidence="10">JA-25</strain>
    </source>
</reference>
<keyword evidence="3 5" id="KW-0697">Rotamase</keyword>
<evidence type="ECO:0000256" key="7">
    <source>
        <dbReference type="SAM" id="MobiDB-lite"/>
    </source>
</evidence>
<protein>
    <recommendedName>
        <fullName evidence="6">Peptidyl-prolyl cis-trans isomerase</fullName>
        <ecNumber evidence="6">5.2.1.8</ecNumber>
    </recommendedName>
</protein>
<sequence length="313" mass="33757">MQIKTLTKATLLAAVMMACGKDRVQTTETGLKYQMHDQVEGARKSKVGDILTLHLALKNAKDSVIRDTHKEGTPLQLMLQVPPFKGSFEEGLAMLGKGDSATFYVKADSLFTRAGQPFPPGITKGSDIVFNVKLLNVQNEQEFQKAQTESRDKQKSIDDKILTDYLAKNGLAGKAQKTANGVYYVINQAGTGAKPNKGDNVQVQYTGKLMNGKVFDSSLTNQQNGGKPVQFQVGVGMIIPGWEEGIMQFAKGTKGTLFIPSGMAYGLQGAPPTIPANSPLIFDIELVDVTKGQPQQMPQMPGQPQGQPQAGGR</sequence>
<evidence type="ECO:0000256" key="2">
    <source>
        <dbReference type="ARBA" id="ARBA00006577"/>
    </source>
</evidence>
<evidence type="ECO:0000256" key="3">
    <source>
        <dbReference type="ARBA" id="ARBA00023110"/>
    </source>
</evidence>
<evidence type="ECO:0000256" key="6">
    <source>
        <dbReference type="RuleBase" id="RU003915"/>
    </source>
</evidence>
<proteinExistence type="inferred from homology"/>
<feature type="region of interest" description="Disordered" evidence="7">
    <location>
        <begin position="292"/>
        <end position="313"/>
    </location>
</feature>
<feature type="domain" description="PPIase FKBP-type" evidence="8">
    <location>
        <begin position="198"/>
        <end position="290"/>
    </location>
</feature>
<dbReference type="Gene3D" id="3.10.50.40">
    <property type="match status" value="2"/>
</dbReference>
<dbReference type="RefSeq" id="WP_085412602.1">
    <property type="nucleotide sequence ID" value="NZ_WAEL01000010.1"/>
</dbReference>
<gene>
    <name evidence="9" type="ORF">F7231_23175</name>
</gene>
<dbReference type="InterPro" id="IPR046357">
    <property type="entry name" value="PPIase_dom_sf"/>
</dbReference>
<evidence type="ECO:0000313" key="10">
    <source>
        <dbReference type="Proteomes" id="UP000606008"/>
    </source>
</evidence>
<dbReference type="EC" id="5.2.1.8" evidence="6"/>
<comment type="catalytic activity">
    <reaction evidence="1 5 6">
        <text>[protein]-peptidylproline (omega=180) = [protein]-peptidylproline (omega=0)</text>
        <dbReference type="Rhea" id="RHEA:16237"/>
        <dbReference type="Rhea" id="RHEA-COMP:10747"/>
        <dbReference type="Rhea" id="RHEA-COMP:10748"/>
        <dbReference type="ChEBI" id="CHEBI:83833"/>
        <dbReference type="ChEBI" id="CHEBI:83834"/>
        <dbReference type="EC" id="5.2.1.8"/>
    </reaction>
</comment>
<reference evidence="10" key="2">
    <citation type="submission" date="2023-07" db="EMBL/GenBank/DDBJ databases">
        <authorList>
            <person name="Jung D.-H."/>
        </authorList>
    </citation>
    <scope>NUCLEOTIDE SEQUENCE [LARGE SCALE GENOMIC DNA]</scope>
    <source>
        <strain evidence="10">JA-25</strain>
    </source>
</reference>
<dbReference type="EMBL" id="WAEL01000010">
    <property type="protein sequence ID" value="NID13094.1"/>
    <property type="molecule type" value="Genomic_DNA"/>
</dbReference>
<dbReference type="PROSITE" id="PS50059">
    <property type="entry name" value="FKBP_PPIASE"/>
    <property type="match status" value="2"/>
</dbReference>
<evidence type="ECO:0000313" key="9">
    <source>
        <dbReference type="EMBL" id="NID13094.1"/>
    </source>
</evidence>
<name>A0ABX0QSG4_9BACT</name>
<evidence type="ECO:0000256" key="5">
    <source>
        <dbReference type="PROSITE-ProRule" id="PRU00277"/>
    </source>
</evidence>
<dbReference type="PROSITE" id="PS51257">
    <property type="entry name" value="PROKAR_LIPOPROTEIN"/>
    <property type="match status" value="1"/>
</dbReference>
<dbReference type="InterPro" id="IPR001179">
    <property type="entry name" value="PPIase_FKBP_dom"/>
</dbReference>
<accession>A0ABX0QSG4</accession>
<dbReference type="GO" id="GO:0016853">
    <property type="term" value="F:isomerase activity"/>
    <property type="evidence" value="ECO:0007669"/>
    <property type="project" value="UniProtKB-KW"/>
</dbReference>